<dbReference type="InterPro" id="IPR023848">
    <property type="entry name" value="TasA"/>
</dbReference>
<accession>A0A653TBL5</accession>
<gene>
    <name evidence="2" type="ORF">BACI348_41447</name>
</gene>
<evidence type="ECO:0000313" key="2">
    <source>
        <dbReference type="EMBL" id="VXB74475.1"/>
    </source>
</evidence>
<keyword evidence="1" id="KW-0732">Signal</keyword>
<dbReference type="EMBL" id="CABWLH010000009">
    <property type="protein sequence ID" value="VXB74475.1"/>
    <property type="molecule type" value="Genomic_DNA"/>
</dbReference>
<dbReference type="GO" id="GO:0097311">
    <property type="term" value="C:bacterial biofilm matrix"/>
    <property type="evidence" value="ECO:0007669"/>
    <property type="project" value="InterPro"/>
</dbReference>
<dbReference type="NCBIfam" id="TIGR04087">
    <property type="entry name" value="YqxM_for_SipW"/>
    <property type="match status" value="1"/>
</dbReference>
<dbReference type="AlphaFoldDB" id="A0A653TBL5"/>
<dbReference type="Proteomes" id="UP000433089">
    <property type="component" value="Unassembled WGS sequence"/>
</dbReference>
<evidence type="ECO:0000256" key="1">
    <source>
        <dbReference type="SAM" id="SignalP"/>
    </source>
</evidence>
<name>A0A653TBL5_BACAB</name>
<dbReference type="RefSeq" id="WP_061419578.1">
    <property type="nucleotide sequence ID" value="NZ_BPWB01000002.1"/>
</dbReference>
<feature type="signal peptide" evidence="1">
    <location>
        <begin position="1"/>
        <end position="26"/>
    </location>
</feature>
<protein>
    <submittedName>
        <fullName evidence="2">Lipoprotein for biofilm formation</fullName>
    </submittedName>
</protein>
<organism evidence="2 3">
    <name type="scientific">Bacillus altitudinis</name>
    <dbReference type="NCBI Taxonomy" id="293387"/>
    <lineage>
        <taxon>Bacteria</taxon>
        <taxon>Bacillati</taxon>
        <taxon>Bacillota</taxon>
        <taxon>Bacilli</taxon>
        <taxon>Bacillales</taxon>
        <taxon>Bacillaceae</taxon>
        <taxon>Bacillus</taxon>
    </lineage>
</organism>
<feature type="chain" id="PRO_5039103471" evidence="1">
    <location>
        <begin position="27"/>
        <end position="175"/>
    </location>
</feature>
<sequence>MKQLLFVLFCAICLIFTSFFITSTNASFNDVEHSNFVMKTCENFEETDQHCQPKKWDRSHLKLIDQTIIEGTVCAPQKLSMSLKNIGQPIAHSKWKWELHKVESVQMPLQDGHVIEKGAIQSLSSEETTTVTAVKAKTNGIYLFKIYYPKGFGGSEKPFFTSQHMQLSNCQEKVS</sequence>
<proteinExistence type="predicted"/>
<evidence type="ECO:0000313" key="3">
    <source>
        <dbReference type="Proteomes" id="UP000433089"/>
    </source>
</evidence>
<keyword evidence="2" id="KW-0449">Lipoprotein</keyword>
<reference evidence="2 3" key="1">
    <citation type="submission" date="2019-10" db="EMBL/GenBank/DDBJ databases">
        <authorList>
            <person name="Karimi E."/>
        </authorList>
    </citation>
    <scope>NUCLEOTIDE SEQUENCE [LARGE SCALE GENOMIC DNA]</scope>
    <source>
        <strain evidence="2">Bacillus sp. 348</strain>
    </source>
</reference>